<evidence type="ECO:0000256" key="5">
    <source>
        <dbReference type="ARBA" id="ARBA00023004"/>
    </source>
</evidence>
<comment type="cofactor">
    <cofactor evidence="1">
        <name>[4Fe-4S] cluster</name>
        <dbReference type="ChEBI" id="CHEBI:49883"/>
    </cofactor>
</comment>
<dbReference type="EMBL" id="AMEZ01000069">
    <property type="protein sequence ID" value="EKY25457.1"/>
    <property type="molecule type" value="Genomic_DNA"/>
</dbReference>
<evidence type="ECO:0000313" key="8">
    <source>
        <dbReference type="EMBL" id="EKY25457.1"/>
    </source>
</evidence>
<keyword evidence="4" id="KW-0479">Metal-binding</keyword>
<evidence type="ECO:0000256" key="4">
    <source>
        <dbReference type="ARBA" id="ARBA00022723"/>
    </source>
</evidence>
<evidence type="ECO:0000313" key="9">
    <source>
        <dbReference type="Proteomes" id="UP000010420"/>
    </source>
</evidence>
<sequence length="168" mass="19180">MVILYTVDNGNYISLRNITLDEMTARGIKKNIYINLTNLCPCACTFCLRKTKEMSESNSLWLKREPTVEEVINEFENIDLSKCDEIIFCGFGEPTERINDLVKISKYIKEKNPKAKIRINTNGLGDLINNKKIAPLLKDLIDTVSISLNASTEEEYYKLTQSKFGIKS</sequence>
<keyword evidence="2" id="KW-0004">4Fe-4S</keyword>
<dbReference type="InterPro" id="IPR058240">
    <property type="entry name" value="rSAM_sf"/>
</dbReference>
<dbReference type="GO" id="GO:0051539">
    <property type="term" value="F:4 iron, 4 sulfur cluster binding"/>
    <property type="evidence" value="ECO:0007669"/>
    <property type="project" value="UniProtKB-KW"/>
</dbReference>
<dbReference type="NCBIfam" id="TIGR04038">
    <property type="entry name" value="tatD_link_rSAM"/>
    <property type="match status" value="1"/>
</dbReference>
<dbReference type="SFLD" id="SFLDS00029">
    <property type="entry name" value="Radical_SAM"/>
    <property type="match status" value="1"/>
</dbReference>
<dbReference type="eggNOG" id="COG2896">
    <property type="taxonomic scope" value="Bacteria"/>
</dbReference>
<dbReference type="InterPro" id="IPR007197">
    <property type="entry name" value="rSAM"/>
</dbReference>
<evidence type="ECO:0000256" key="6">
    <source>
        <dbReference type="ARBA" id="ARBA00023014"/>
    </source>
</evidence>
<dbReference type="GO" id="GO:0003824">
    <property type="term" value="F:catalytic activity"/>
    <property type="evidence" value="ECO:0007669"/>
    <property type="project" value="InterPro"/>
</dbReference>
<dbReference type="RefSeq" id="WP_005214336.1">
    <property type="nucleotide sequence ID" value="NZ_KB291659.1"/>
</dbReference>
<dbReference type="SFLD" id="SFLDG01067">
    <property type="entry name" value="SPASM/twitch_domain_containing"/>
    <property type="match status" value="1"/>
</dbReference>
<dbReference type="Pfam" id="PF04055">
    <property type="entry name" value="Radical_SAM"/>
    <property type="match status" value="1"/>
</dbReference>
<comment type="caution">
    <text evidence="8">The sequence shown here is derived from an EMBL/GenBank/DDBJ whole genome shotgun (WGS) entry which is preliminary data.</text>
</comment>
<dbReference type="PROSITE" id="PS51918">
    <property type="entry name" value="RADICAL_SAM"/>
    <property type="match status" value="1"/>
</dbReference>
<dbReference type="Gene3D" id="3.20.20.70">
    <property type="entry name" value="Aldolase class I"/>
    <property type="match status" value="1"/>
</dbReference>
<gene>
    <name evidence="8" type="ORF">HMPREF0216_02449</name>
</gene>
<dbReference type="HOGENOM" id="CLU_1583644_0_0_9"/>
<keyword evidence="5" id="KW-0408">Iron</keyword>
<evidence type="ECO:0000256" key="1">
    <source>
        <dbReference type="ARBA" id="ARBA00001966"/>
    </source>
</evidence>
<dbReference type="PANTHER" id="PTHR43787:SF3">
    <property type="entry name" value="ARYLSULFATASE REGULATORY PROTEIN"/>
    <property type="match status" value="1"/>
</dbReference>
<proteinExistence type="predicted"/>
<protein>
    <recommendedName>
        <fullName evidence="7">Radical SAM core domain-containing protein</fullName>
    </recommendedName>
</protein>
<dbReference type="SUPFAM" id="SSF102114">
    <property type="entry name" value="Radical SAM enzymes"/>
    <property type="match status" value="1"/>
</dbReference>
<dbReference type="Proteomes" id="UP000010420">
    <property type="component" value="Unassembled WGS sequence"/>
</dbReference>
<dbReference type="PANTHER" id="PTHR43787">
    <property type="entry name" value="FEMO COFACTOR BIOSYNTHESIS PROTEIN NIFB-RELATED"/>
    <property type="match status" value="1"/>
</dbReference>
<dbReference type="STRING" id="545697.HMPREF0216_02449"/>
<name>L1QCX9_9CLOT</name>
<dbReference type="InterPro" id="IPR023821">
    <property type="entry name" value="rSAM_TatD-assoc"/>
</dbReference>
<keyword evidence="6" id="KW-0411">Iron-sulfur</keyword>
<dbReference type="PATRIC" id="fig|545697.3.peg.2410"/>
<reference evidence="8 9" key="1">
    <citation type="submission" date="2012-05" db="EMBL/GenBank/DDBJ databases">
        <authorList>
            <person name="Weinstock G."/>
            <person name="Sodergren E."/>
            <person name="Lobos E.A."/>
            <person name="Fulton L."/>
            <person name="Fulton R."/>
            <person name="Courtney L."/>
            <person name="Fronick C."/>
            <person name="O'Laughlin M."/>
            <person name="Godfrey J."/>
            <person name="Wilson R.M."/>
            <person name="Miner T."/>
            <person name="Farmer C."/>
            <person name="Delehaunty K."/>
            <person name="Cordes M."/>
            <person name="Minx P."/>
            <person name="Tomlinson C."/>
            <person name="Chen J."/>
            <person name="Wollam A."/>
            <person name="Pepin K.H."/>
            <person name="Bhonagiri V."/>
            <person name="Zhang X."/>
            <person name="Suruliraj S."/>
            <person name="Warren W."/>
            <person name="Mitreva M."/>
            <person name="Mardis E.R."/>
            <person name="Wilson R.K."/>
        </authorList>
    </citation>
    <scope>NUCLEOTIDE SEQUENCE [LARGE SCALE GENOMIC DNA]</scope>
    <source>
        <strain evidence="8 9">DSM 1785</strain>
    </source>
</reference>
<evidence type="ECO:0000256" key="3">
    <source>
        <dbReference type="ARBA" id="ARBA00022691"/>
    </source>
</evidence>
<dbReference type="CDD" id="cd01335">
    <property type="entry name" value="Radical_SAM"/>
    <property type="match status" value="1"/>
</dbReference>
<accession>L1QCX9</accession>
<evidence type="ECO:0000259" key="7">
    <source>
        <dbReference type="PROSITE" id="PS51918"/>
    </source>
</evidence>
<keyword evidence="9" id="KW-1185">Reference proteome</keyword>
<keyword evidence="3" id="KW-0949">S-adenosyl-L-methionine</keyword>
<dbReference type="AlphaFoldDB" id="L1QCX9"/>
<feature type="domain" description="Radical SAM core" evidence="7">
    <location>
        <begin position="26"/>
        <end position="168"/>
    </location>
</feature>
<organism evidence="8 9">
    <name type="scientific">Clostridium celatum DSM 1785</name>
    <dbReference type="NCBI Taxonomy" id="545697"/>
    <lineage>
        <taxon>Bacteria</taxon>
        <taxon>Bacillati</taxon>
        <taxon>Bacillota</taxon>
        <taxon>Clostridia</taxon>
        <taxon>Eubacteriales</taxon>
        <taxon>Clostridiaceae</taxon>
        <taxon>Clostridium</taxon>
    </lineage>
</organism>
<dbReference type="GO" id="GO:0046872">
    <property type="term" value="F:metal ion binding"/>
    <property type="evidence" value="ECO:0007669"/>
    <property type="project" value="UniProtKB-KW"/>
</dbReference>
<evidence type="ECO:0000256" key="2">
    <source>
        <dbReference type="ARBA" id="ARBA00022485"/>
    </source>
</evidence>
<dbReference type="InterPro" id="IPR013785">
    <property type="entry name" value="Aldolase_TIM"/>
</dbReference>